<evidence type="ECO:0000313" key="2">
    <source>
        <dbReference type="EMBL" id="QLG88642.1"/>
    </source>
</evidence>
<proteinExistence type="predicted"/>
<dbReference type="KEGG" id="chiz:HQ393_10540"/>
<name>A0A7H9BJU4_9NEIS</name>
<accession>A0A7H9BJU4</accession>
<sequence>MNRLINKTLALCLLCTGFAHAGEALVQSAIDKKDYTLAFAAAKADVKDGTATDVERLLLAQMYANGQGTEKDLNAARDILKPLVNKNMPEAQFILAGMLQSEAVVGLKSSDGQLNLVRFKELAQRPLSERENERYAAELVYKAALQNFQPAVEAVCMDLDNAVIAFGGTERANWYRKCNKESWAKASEMGQSLVPLNLRRDVLRDPVIGEAFAQQAVKASCLDENIKPVDFKIGKPVTGGEYLTLQLDKPKQYKMIRGQWQEIWIGQACGKQFAVPIIFKADGMGGAGFAPDVSPEQLELLIKAALPK</sequence>
<dbReference type="Proteomes" id="UP000509597">
    <property type="component" value="Chromosome"/>
</dbReference>
<dbReference type="EMBL" id="CP058627">
    <property type="protein sequence ID" value="QLG88642.1"/>
    <property type="molecule type" value="Genomic_DNA"/>
</dbReference>
<evidence type="ECO:0000313" key="3">
    <source>
        <dbReference type="Proteomes" id="UP000509597"/>
    </source>
</evidence>
<gene>
    <name evidence="2" type="ORF">HQ393_10540</name>
</gene>
<organism evidence="2 3">
    <name type="scientific">Chitinibacter bivalviorum</name>
    <dbReference type="NCBI Taxonomy" id="2739434"/>
    <lineage>
        <taxon>Bacteria</taxon>
        <taxon>Pseudomonadati</taxon>
        <taxon>Pseudomonadota</taxon>
        <taxon>Betaproteobacteria</taxon>
        <taxon>Neisseriales</taxon>
        <taxon>Chitinibacteraceae</taxon>
        <taxon>Chitinibacter</taxon>
    </lineage>
</organism>
<feature type="chain" id="PRO_5028946207" evidence="1">
    <location>
        <begin position="22"/>
        <end position="308"/>
    </location>
</feature>
<keyword evidence="1" id="KW-0732">Signal</keyword>
<protein>
    <submittedName>
        <fullName evidence="2">Sel1 repeat family protein</fullName>
    </submittedName>
</protein>
<feature type="signal peptide" evidence="1">
    <location>
        <begin position="1"/>
        <end position="21"/>
    </location>
</feature>
<dbReference type="SUPFAM" id="SSF81901">
    <property type="entry name" value="HCP-like"/>
    <property type="match status" value="1"/>
</dbReference>
<reference evidence="2 3" key="1">
    <citation type="submission" date="2020-07" db="EMBL/GenBank/DDBJ databases">
        <title>Complete genome sequence of Chitinibacter sp. 2T18.</title>
        <authorList>
            <person name="Bae J.-W."/>
            <person name="Choi J.-W."/>
        </authorList>
    </citation>
    <scope>NUCLEOTIDE SEQUENCE [LARGE SCALE GENOMIC DNA]</scope>
    <source>
        <strain evidence="2 3">2T18</strain>
    </source>
</reference>
<dbReference type="InterPro" id="IPR011990">
    <property type="entry name" value="TPR-like_helical_dom_sf"/>
</dbReference>
<evidence type="ECO:0000256" key="1">
    <source>
        <dbReference type="SAM" id="SignalP"/>
    </source>
</evidence>
<dbReference type="AlphaFoldDB" id="A0A7H9BJU4"/>
<dbReference type="RefSeq" id="WP_179355154.1">
    <property type="nucleotide sequence ID" value="NZ_CP058627.1"/>
</dbReference>
<keyword evidence="3" id="KW-1185">Reference proteome</keyword>
<dbReference type="Gene3D" id="1.25.40.10">
    <property type="entry name" value="Tetratricopeptide repeat domain"/>
    <property type="match status" value="1"/>
</dbReference>